<dbReference type="Pfam" id="PF00171">
    <property type="entry name" value="Aldedh"/>
    <property type="match status" value="1"/>
</dbReference>
<dbReference type="PANTHER" id="PTHR43570:SF20">
    <property type="entry name" value="ALDEHYDE DEHYDROGENASE ALDX-RELATED"/>
    <property type="match status" value="1"/>
</dbReference>
<keyword evidence="3" id="KW-0520">NAD</keyword>
<evidence type="ECO:0000256" key="5">
    <source>
        <dbReference type="PIRSR" id="PIRSR036492-1"/>
    </source>
</evidence>
<evidence type="ECO:0000256" key="3">
    <source>
        <dbReference type="ARBA" id="ARBA00023027"/>
    </source>
</evidence>
<dbReference type="GO" id="GO:0004029">
    <property type="term" value="F:aldehyde dehydrogenase (NAD+) activity"/>
    <property type="evidence" value="ECO:0007669"/>
    <property type="project" value="TreeGrafter"/>
</dbReference>
<comment type="caution">
    <text evidence="9">The sequence shown here is derived from an EMBL/GenBank/DDBJ whole genome shotgun (WGS) entry which is preliminary data.</text>
</comment>
<feature type="domain" description="Aldehyde dehydrogenase" evidence="8">
    <location>
        <begin position="42"/>
        <end position="448"/>
    </location>
</feature>
<dbReference type="InterPro" id="IPR016162">
    <property type="entry name" value="Ald_DH_N"/>
</dbReference>
<proteinExistence type="inferred from homology"/>
<dbReference type="CDD" id="cd07133">
    <property type="entry name" value="ALDH_CALDH_CalB"/>
    <property type="match status" value="1"/>
</dbReference>
<dbReference type="AlphaFoldDB" id="A0A427U6W5"/>
<accession>A0A427U6W5</accession>
<dbReference type="InterPro" id="IPR016161">
    <property type="entry name" value="Ald_DH/histidinol_DH"/>
</dbReference>
<evidence type="ECO:0000256" key="4">
    <source>
        <dbReference type="PIRNR" id="PIRNR036492"/>
    </source>
</evidence>
<dbReference type="PANTHER" id="PTHR43570">
    <property type="entry name" value="ALDEHYDE DEHYDROGENASE"/>
    <property type="match status" value="1"/>
</dbReference>
<organism evidence="9 10">
    <name type="scientific">Vibrio pectenicida</name>
    <dbReference type="NCBI Taxonomy" id="62763"/>
    <lineage>
        <taxon>Bacteria</taxon>
        <taxon>Pseudomonadati</taxon>
        <taxon>Pseudomonadota</taxon>
        <taxon>Gammaproteobacteria</taxon>
        <taxon>Vibrionales</taxon>
        <taxon>Vibrionaceae</taxon>
        <taxon>Vibrio</taxon>
    </lineage>
</organism>
<dbReference type="PIRSF" id="PIRSF036492">
    <property type="entry name" value="ALDH"/>
    <property type="match status" value="1"/>
</dbReference>
<dbReference type="GO" id="GO:0005737">
    <property type="term" value="C:cytoplasm"/>
    <property type="evidence" value="ECO:0007669"/>
    <property type="project" value="TreeGrafter"/>
</dbReference>
<dbReference type="PROSITE" id="PS00687">
    <property type="entry name" value="ALDEHYDE_DEHYDR_GLU"/>
    <property type="match status" value="1"/>
</dbReference>
<keyword evidence="10" id="KW-1185">Reference proteome</keyword>
<evidence type="ECO:0000259" key="8">
    <source>
        <dbReference type="Pfam" id="PF00171"/>
    </source>
</evidence>
<evidence type="ECO:0000256" key="7">
    <source>
        <dbReference type="RuleBase" id="RU003345"/>
    </source>
</evidence>
<dbReference type="Gene3D" id="3.40.605.10">
    <property type="entry name" value="Aldehyde Dehydrogenase, Chain A, domain 1"/>
    <property type="match status" value="1"/>
</dbReference>
<dbReference type="OrthoDB" id="9812625at2"/>
<feature type="active site" evidence="5 6">
    <location>
        <position position="226"/>
    </location>
</feature>
<evidence type="ECO:0000313" key="9">
    <source>
        <dbReference type="EMBL" id="RSD32427.1"/>
    </source>
</evidence>
<comment type="similarity">
    <text evidence="1 4 7">Belongs to the aldehyde dehydrogenase family.</text>
</comment>
<evidence type="ECO:0000256" key="1">
    <source>
        <dbReference type="ARBA" id="ARBA00009986"/>
    </source>
</evidence>
<dbReference type="InterPro" id="IPR012394">
    <property type="entry name" value="Aldehyde_DH_NAD(P)"/>
</dbReference>
<gene>
    <name evidence="9" type="ORF">EJA03_03475</name>
</gene>
<dbReference type="GO" id="GO:0006081">
    <property type="term" value="P:aldehyde metabolic process"/>
    <property type="evidence" value="ECO:0007669"/>
    <property type="project" value="InterPro"/>
</dbReference>
<protein>
    <recommendedName>
        <fullName evidence="4">Aldehyde dehydrogenase</fullName>
    </recommendedName>
</protein>
<evidence type="ECO:0000256" key="6">
    <source>
        <dbReference type="PROSITE-ProRule" id="PRU10007"/>
    </source>
</evidence>
<evidence type="ECO:0000256" key="2">
    <source>
        <dbReference type="ARBA" id="ARBA00023002"/>
    </source>
</evidence>
<dbReference type="RefSeq" id="WP_125319858.1">
    <property type="nucleotide sequence ID" value="NZ_AP024890.1"/>
</dbReference>
<sequence>MEGVVDFSRWQKEHIRTEEELYQLYAEVKTYYQSEPFSAYGARIDRLKTLKRAMVEHQDALIESISLDYGLRSHFDSLVCDLLPAIAHINYTIKNLKKWMKPSRRKSGLLLFPSSVRVEYQPLGVVGVIVPWNFPIVLSIAPIVTAIAAGNRVMVKLSEHTHHTNQVLSNIFTSVEGHIYPVEGEVDISSYFSKLPFDHLIFTGSTQVGKLVVQAAAKNLTPVTLELGGKSPVIIDNDIDVRAAVDAVLLGKSVNSGQICVSPDYVLLPRGKEQAFVELYLKRYQSLYLKDNYATSITHIINQKQHERLNTMLEDARARGAGIHTIENVELEQRQMLPHLITGVTEHMQVMQQEIFGPILPVIGYRHLNEALSYINFNPRPLALYLMSTDKVLQRQVIEQTHSGGIAINDTLLQVAIEDAPFGGIGASGIGQYHGKEGFLTFSKAKTVLYTPAWLPRNAMLLRYRKIVEKLLRSVFIR</sequence>
<name>A0A427U6W5_9VIBR</name>
<evidence type="ECO:0000313" key="10">
    <source>
        <dbReference type="Proteomes" id="UP000269041"/>
    </source>
</evidence>
<dbReference type="InterPro" id="IPR015590">
    <property type="entry name" value="Aldehyde_DH_dom"/>
</dbReference>
<dbReference type="EMBL" id="RSFA01000009">
    <property type="protein sequence ID" value="RSD32427.1"/>
    <property type="molecule type" value="Genomic_DNA"/>
</dbReference>
<dbReference type="SUPFAM" id="SSF53720">
    <property type="entry name" value="ALDH-like"/>
    <property type="match status" value="1"/>
</dbReference>
<reference evidence="9 10" key="1">
    <citation type="submission" date="2018-12" db="EMBL/GenBank/DDBJ databases">
        <title>Genomic taxonomy of the Vibrionaceae family.</title>
        <authorList>
            <person name="Gomez-Gil B."/>
            <person name="Enciso-Ibarra K."/>
        </authorList>
    </citation>
    <scope>NUCLEOTIDE SEQUENCE [LARGE SCALE GENOMIC DNA]</scope>
    <source>
        <strain evidence="9 10">CAIM 594</strain>
    </source>
</reference>
<feature type="active site" evidence="5">
    <location>
        <position position="260"/>
    </location>
</feature>
<dbReference type="InterPro" id="IPR029510">
    <property type="entry name" value="Ald_DH_CS_GLU"/>
</dbReference>
<dbReference type="Gene3D" id="3.40.309.10">
    <property type="entry name" value="Aldehyde Dehydrogenase, Chain A, domain 2"/>
    <property type="match status" value="1"/>
</dbReference>
<dbReference type="InterPro" id="IPR016163">
    <property type="entry name" value="Ald_DH_C"/>
</dbReference>
<keyword evidence="2 4" id="KW-0560">Oxidoreductase</keyword>
<dbReference type="Proteomes" id="UP000269041">
    <property type="component" value="Unassembled WGS sequence"/>
</dbReference>